<reference evidence="13 14" key="1">
    <citation type="submission" date="2015-06" db="EMBL/GenBank/DDBJ databases">
        <title>Prevotella sp. 109, sp. nov., a novel member of the family Prevotellaceae isolated from human faeces.</title>
        <authorList>
            <person name="Shkoporov A.N."/>
            <person name="Chaplin A.V."/>
            <person name="Kafarskaia L.I."/>
            <person name="Efimov B.A."/>
        </authorList>
    </citation>
    <scope>NUCLEOTIDE SEQUENCE [LARGE SCALE GENOMIC DNA]</scope>
    <source>
        <strain evidence="13 14">109</strain>
    </source>
</reference>
<evidence type="ECO:0000256" key="6">
    <source>
        <dbReference type="ARBA" id="ARBA00022695"/>
    </source>
</evidence>
<dbReference type="HAMAP" id="MF_00244">
    <property type="entry name" value="NaMN_adenylyltr"/>
    <property type="match status" value="1"/>
</dbReference>
<keyword evidence="6 11" id="KW-0548">Nucleotidyltransferase</keyword>
<sequence length="194" mass="22037">MISTGIFGGSFNPIHNGHVELARQLLASAGLDEIWFVVSPQNPFKRAADLLDDEQRLKMVELALEGEPRMHASDYEFRMPRPSYMWHTLQSMSRDYPDRRFVLLIGADNWERFSEWYAWRDILSHYRIVIYPRGGSAVDAASLPEGVSLVATRLIDISSTQVRQLIAAGRPISDLVPDNVARYISDNGLYAKKV</sequence>
<dbReference type="CDD" id="cd02165">
    <property type="entry name" value="NMNAT"/>
    <property type="match status" value="1"/>
</dbReference>
<evidence type="ECO:0000256" key="4">
    <source>
        <dbReference type="ARBA" id="ARBA00022642"/>
    </source>
</evidence>
<protein>
    <recommendedName>
        <fullName evidence="11">Probable nicotinate-nucleotide adenylyltransferase</fullName>
        <ecNumber evidence="11">2.7.7.18</ecNumber>
    </recommendedName>
    <alternativeName>
        <fullName evidence="11">Deamido-NAD(+) diphosphorylase</fullName>
    </alternativeName>
    <alternativeName>
        <fullName evidence="11">Deamido-NAD(+) pyrophosphorylase</fullName>
    </alternativeName>
    <alternativeName>
        <fullName evidence="11">Nicotinate mononucleotide adenylyltransferase</fullName>
        <shortName evidence="11">NaMN adenylyltransferase</shortName>
    </alternativeName>
</protein>
<comment type="caution">
    <text evidence="13">The sequence shown here is derived from an EMBL/GenBank/DDBJ whole genome shotgun (WGS) entry which is preliminary data.</text>
</comment>
<evidence type="ECO:0000256" key="9">
    <source>
        <dbReference type="ARBA" id="ARBA00023027"/>
    </source>
</evidence>
<dbReference type="PANTHER" id="PTHR39321">
    <property type="entry name" value="NICOTINATE-NUCLEOTIDE ADENYLYLTRANSFERASE-RELATED"/>
    <property type="match status" value="1"/>
</dbReference>
<evidence type="ECO:0000313" key="13">
    <source>
        <dbReference type="EMBL" id="KOO68717.1"/>
    </source>
</evidence>
<dbReference type="GO" id="GO:0004515">
    <property type="term" value="F:nicotinate-nucleotide adenylyltransferase activity"/>
    <property type="evidence" value="ECO:0007669"/>
    <property type="project" value="UniProtKB-UniRule"/>
</dbReference>
<dbReference type="GO" id="GO:0009435">
    <property type="term" value="P:NAD+ biosynthetic process"/>
    <property type="evidence" value="ECO:0007669"/>
    <property type="project" value="UniProtKB-UniRule"/>
</dbReference>
<evidence type="ECO:0000256" key="8">
    <source>
        <dbReference type="ARBA" id="ARBA00022840"/>
    </source>
</evidence>
<evidence type="ECO:0000256" key="3">
    <source>
        <dbReference type="ARBA" id="ARBA00009014"/>
    </source>
</evidence>
<dbReference type="UniPathway" id="UPA00253">
    <property type="reaction ID" value="UER00332"/>
</dbReference>
<dbReference type="InterPro" id="IPR014729">
    <property type="entry name" value="Rossmann-like_a/b/a_fold"/>
</dbReference>
<evidence type="ECO:0000259" key="12">
    <source>
        <dbReference type="Pfam" id="PF01467"/>
    </source>
</evidence>
<comment type="function">
    <text evidence="1 11">Catalyzes the reversible adenylation of nicotinate mononucleotide (NaMN) to nicotinic acid adenine dinucleotide (NaAD).</text>
</comment>
<dbReference type="GO" id="GO:0005524">
    <property type="term" value="F:ATP binding"/>
    <property type="evidence" value="ECO:0007669"/>
    <property type="project" value="UniProtKB-KW"/>
</dbReference>
<dbReference type="Pfam" id="PF01467">
    <property type="entry name" value="CTP_transf_like"/>
    <property type="match status" value="1"/>
</dbReference>
<gene>
    <name evidence="11" type="primary">nadD</name>
    <name evidence="13" type="ORF">ACU52_06890</name>
</gene>
<keyword evidence="5 11" id="KW-0808">Transferase</keyword>
<dbReference type="AlphaFoldDB" id="A0A8E1QY47"/>
<comment type="pathway">
    <text evidence="2 11">Cofactor biosynthesis; NAD(+) biosynthesis; deamido-NAD(+) from nicotinate D-ribonucleotide: step 1/1.</text>
</comment>
<proteinExistence type="inferred from homology"/>
<accession>A0A8E1QY47</accession>
<evidence type="ECO:0000256" key="7">
    <source>
        <dbReference type="ARBA" id="ARBA00022741"/>
    </source>
</evidence>
<organism evidence="13 14">
    <name type="scientific">Xylanibacter rarus</name>
    <dbReference type="NCBI Taxonomy" id="1676614"/>
    <lineage>
        <taxon>Bacteria</taxon>
        <taxon>Pseudomonadati</taxon>
        <taxon>Bacteroidota</taxon>
        <taxon>Bacteroidia</taxon>
        <taxon>Bacteroidales</taxon>
        <taxon>Prevotellaceae</taxon>
        <taxon>Xylanibacter</taxon>
    </lineage>
</organism>
<dbReference type="NCBIfam" id="TIGR00482">
    <property type="entry name" value="nicotinate (nicotinamide) nucleotide adenylyltransferase"/>
    <property type="match status" value="1"/>
</dbReference>
<dbReference type="RefSeq" id="WP_053398250.1">
    <property type="nucleotide sequence ID" value="NZ_LFQU01000010.1"/>
</dbReference>
<dbReference type="OrthoDB" id="5295945at2"/>
<keyword evidence="9 11" id="KW-0520">NAD</keyword>
<evidence type="ECO:0000256" key="1">
    <source>
        <dbReference type="ARBA" id="ARBA00002324"/>
    </source>
</evidence>
<evidence type="ECO:0000256" key="5">
    <source>
        <dbReference type="ARBA" id="ARBA00022679"/>
    </source>
</evidence>
<evidence type="ECO:0000256" key="11">
    <source>
        <dbReference type="HAMAP-Rule" id="MF_00244"/>
    </source>
</evidence>
<evidence type="ECO:0000313" key="14">
    <source>
        <dbReference type="Proteomes" id="UP000036951"/>
    </source>
</evidence>
<keyword evidence="8 11" id="KW-0067">ATP-binding</keyword>
<evidence type="ECO:0000256" key="2">
    <source>
        <dbReference type="ARBA" id="ARBA00005019"/>
    </source>
</evidence>
<feature type="domain" description="Cytidyltransferase-like" evidence="12">
    <location>
        <begin position="6"/>
        <end position="164"/>
    </location>
</feature>
<dbReference type="EMBL" id="LFQU01000010">
    <property type="protein sequence ID" value="KOO68717.1"/>
    <property type="molecule type" value="Genomic_DNA"/>
</dbReference>
<comment type="similarity">
    <text evidence="3 11">Belongs to the NadD family.</text>
</comment>
<evidence type="ECO:0000256" key="10">
    <source>
        <dbReference type="ARBA" id="ARBA00048721"/>
    </source>
</evidence>
<dbReference type="PANTHER" id="PTHR39321:SF3">
    <property type="entry name" value="PHOSPHOPANTETHEINE ADENYLYLTRANSFERASE"/>
    <property type="match status" value="1"/>
</dbReference>
<keyword evidence="4 11" id="KW-0662">Pyridine nucleotide biosynthesis</keyword>
<name>A0A8E1QY47_9BACT</name>
<dbReference type="Proteomes" id="UP000036951">
    <property type="component" value="Unassembled WGS sequence"/>
</dbReference>
<dbReference type="SUPFAM" id="SSF52374">
    <property type="entry name" value="Nucleotidylyl transferase"/>
    <property type="match status" value="1"/>
</dbReference>
<keyword evidence="14" id="KW-1185">Reference proteome</keyword>
<comment type="catalytic activity">
    <reaction evidence="10 11">
        <text>nicotinate beta-D-ribonucleotide + ATP + H(+) = deamido-NAD(+) + diphosphate</text>
        <dbReference type="Rhea" id="RHEA:22860"/>
        <dbReference type="ChEBI" id="CHEBI:15378"/>
        <dbReference type="ChEBI" id="CHEBI:30616"/>
        <dbReference type="ChEBI" id="CHEBI:33019"/>
        <dbReference type="ChEBI" id="CHEBI:57502"/>
        <dbReference type="ChEBI" id="CHEBI:58437"/>
        <dbReference type="EC" id="2.7.7.18"/>
    </reaction>
</comment>
<dbReference type="InterPro" id="IPR004821">
    <property type="entry name" value="Cyt_trans-like"/>
</dbReference>
<dbReference type="EC" id="2.7.7.18" evidence="11"/>
<keyword evidence="7 11" id="KW-0547">Nucleotide-binding</keyword>
<dbReference type="InterPro" id="IPR005248">
    <property type="entry name" value="NadD/NMNAT"/>
</dbReference>
<dbReference type="NCBIfam" id="TIGR00125">
    <property type="entry name" value="cyt_tran_rel"/>
    <property type="match status" value="1"/>
</dbReference>
<dbReference type="Gene3D" id="3.40.50.620">
    <property type="entry name" value="HUPs"/>
    <property type="match status" value="1"/>
</dbReference>